<dbReference type="Gene3D" id="1.20.1270.220">
    <property type="match status" value="1"/>
</dbReference>
<dbReference type="InterPro" id="IPR037377">
    <property type="entry name" value="GTE_bromo"/>
</dbReference>
<feature type="region of interest" description="Disordered" evidence="8">
    <location>
        <begin position="405"/>
        <end position="545"/>
    </location>
</feature>
<feature type="compositionally biased region" description="Polar residues" evidence="8">
    <location>
        <begin position="505"/>
        <end position="521"/>
    </location>
</feature>
<name>A0A1D1ZFF4_9ARAE</name>
<evidence type="ECO:0000256" key="2">
    <source>
        <dbReference type="ARBA" id="ARBA00023015"/>
    </source>
</evidence>
<dbReference type="CDD" id="cd05506">
    <property type="entry name" value="Bromo_plant1"/>
    <property type="match status" value="1"/>
</dbReference>
<keyword evidence="5" id="KW-0804">Transcription</keyword>
<organism evidence="11">
    <name type="scientific">Anthurium amnicola</name>
    <dbReference type="NCBI Taxonomy" id="1678845"/>
    <lineage>
        <taxon>Eukaryota</taxon>
        <taxon>Viridiplantae</taxon>
        <taxon>Streptophyta</taxon>
        <taxon>Embryophyta</taxon>
        <taxon>Tracheophyta</taxon>
        <taxon>Spermatophyta</taxon>
        <taxon>Magnoliopsida</taxon>
        <taxon>Liliopsida</taxon>
        <taxon>Araceae</taxon>
        <taxon>Pothoideae</taxon>
        <taxon>Potheae</taxon>
        <taxon>Anthurium</taxon>
    </lineage>
</organism>
<evidence type="ECO:0000256" key="8">
    <source>
        <dbReference type="SAM" id="MobiDB-lite"/>
    </source>
</evidence>
<feature type="compositionally biased region" description="Acidic residues" evidence="8">
    <location>
        <begin position="732"/>
        <end position="741"/>
    </location>
</feature>
<feature type="compositionally biased region" description="Low complexity" evidence="8">
    <location>
        <begin position="469"/>
        <end position="499"/>
    </location>
</feature>
<dbReference type="InterPro" id="IPR038336">
    <property type="entry name" value="NET_sf"/>
</dbReference>
<gene>
    <name evidence="11" type="primary">GTE8_0</name>
    <name evidence="11" type="ORF">g.57929</name>
</gene>
<dbReference type="PRINTS" id="PR00503">
    <property type="entry name" value="BROMODOMAIN"/>
</dbReference>
<evidence type="ECO:0000313" key="11">
    <source>
        <dbReference type="EMBL" id="JAT65629.1"/>
    </source>
</evidence>
<keyword evidence="3" id="KW-0175">Coiled coil</keyword>
<feature type="domain" description="NET" evidence="10">
    <location>
        <begin position="326"/>
        <end position="408"/>
    </location>
</feature>
<evidence type="ECO:0000256" key="4">
    <source>
        <dbReference type="ARBA" id="ARBA00023117"/>
    </source>
</evidence>
<feature type="region of interest" description="Disordered" evidence="8">
    <location>
        <begin position="133"/>
        <end position="175"/>
    </location>
</feature>
<dbReference type="SMART" id="SM00297">
    <property type="entry name" value="BROMO"/>
    <property type="match status" value="1"/>
</dbReference>
<feature type="domain" description="Bromo" evidence="9">
    <location>
        <begin position="191"/>
        <end position="263"/>
    </location>
</feature>
<dbReference type="PANTHER" id="PTHR46136">
    <property type="entry name" value="TRANSCRIPTION FACTOR GTE8"/>
    <property type="match status" value="1"/>
</dbReference>
<dbReference type="PANTHER" id="PTHR46136:SF1">
    <property type="entry name" value="TRANSCRIPTION FACTOR GTE11-RELATED"/>
    <property type="match status" value="1"/>
</dbReference>
<feature type="region of interest" description="Disordered" evidence="8">
    <location>
        <begin position="689"/>
        <end position="756"/>
    </location>
</feature>
<proteinExistence type="predicted"/>
<dbReference type="SUPFAM" id="SSF47370">
    <property type="entry name" value="Bromodomain"/>
    <property type="match status" value="1"/>
</dbReference>
<dbReference type="InterPro" id="IPR001487">
    <property type="entry name" value="Bromodomain"/>
</dbReference>
<dbReference type="InterPro" id="IPR027353">
    <property type="entry name" value="NET_dom"/>
</dbReference>
<evidence type="ECO:0000256" key="6">
    <source>
        <dbReference type="ARBA" id="ARBA00023242"/>
    </source>
</evidence>
<dbReference type="PROSITE" id="PS51525">
    <property type="entry name" value="NET"/>
    <property type="match status" value="1"/>
</dbReference>
<comment type="subcellular location">
    <subcellularLocation>
        <location evidence="1">Nucleus</location>
    </subcellularLocation>
</comment>
<keyword evidence="6" id="KW-0539">Nucleus</keyword>
<dbReference type="Gene3D" id="1.20.920.10">
    <property type="entry name" value="Bromodomain-like"/>
    <property type="match status" value="1"/>
</dbReference>
<dbReference type="InterPro" id="IPR036427">
    <property type="entry name" value="Bromodomain-like_sf"/>
</dbReference>
<dbReference type="EMBL" id="GDJX01002307">
    <property type="protein sequence ID" value="JAT65629.1"/>
    <property type="molecule type" value="Transcribed_RNA"/>
</dbReference>
<dbReference type="PROSITE" id="PS50014">
    <property type="entry name" value="BROMODOMAIN_2"/>
    <property type="match status" value="1"/>
</dbReference>
<evidence type="ECO:0000256" key="5">
    <source>
        <dbReference type="ARBA" id="ARBA00023163"/>
    </source>
</evidence>
<sequence>MAPTVLLEYTKQKSYQDPPFTMMGKTHKFPRGHSSGFVPDYRHTVETVGESEGFVSSGRIDSEDSSAPKRKCISLNIDRCDGFNVPMQVVSISKMSSSERKELELRLRSELEQIQILQKKILSRAVNGVAVSSTTDASGKKRPAAGQNASQLKRGHSGRFEPGKSAPPPPVSSSTNAALIRQCQQLLKRLLQHPFSWVFSEPVDIVKLNIPDYYTIIKHPMDLGTIKNKLTSGTYASLLDFASDVRLTFTNAKIYNPPGNDVHTIANEMNELFELKWKHIEKKIASLDSNVAREAEVVRPPAQMKKRKAPLVNHTPVVPAIAECVKNEVERPKEKMTAEEKQKLSGQLESLISELPFHIVEFLRRNSGNQSQSSEDEIEIDIDALGDDTLFELRKLLDEFCSVKGSKQERKAEPGEMEIFNESGISNSSMQPYKGNEPPADEEVDIVGNDVPASSYPPVEIDKDTALRSSKYSSSSGSSSDSGSSSSDSDSATSSGSESLDAKGSTPTNNLKEIALSGTSFDQEKSDMMNQMDANRSVGDGSEQLEQRVHLKAASAEVDGCQVGGNGPPERQVSPEKLYRAALLRSRFADTILKAREKTLDTGEKGDPEKLRREREELERQQREEKARLQAEAKAAEDARRQAEAKAAAEAKRKRELEREAARQALLKMEKTVEINENSQLLQDLEMLRSAPGEHLPSSVDETSPDHSQDGMGGFKFRGSNPLEQLGLYMKEDEEEEEEVEPTSLAANDVEEGEID</sequence>
<evidence type="ECO:0000259" key="10">
    <source>
        <dbReference type="PROSITE" id="PS51525"/>
    </source>
</evidence>
<keyword evidence="4 7" id="KW-0103">Bromodomain</keyword>
<protein>
    <submittedName>
        <fullName evidence="11">Transcription factor GTE8</fullName>
    </submittedName>
</protein>
<feature type="region of interest" description="Disordered" evidence="8">
    <location>
        <begin position="596"/>
        <end position="658"/>
    </location>
</feature>
<evidence type="ECO:0000256" key="1">
    <source>
        <dbReference type="ARBA" id="ARBA00004123"/>
    </source>
</evidence>
<evidence type="ECO:0000256" key="3">
    <source>
        <dbReference type="ARBA" id="ARBA00023054"/>
    </source>
</evidence>
<evidence type="ECO:0000256" key="7">
    <source>
        <dbReference type="PROSITE-ProRule" id="PRU00035"/>
    </source>
</evidence>
<dbReference type="Pfam" id="PF00439">
    <property type="entry name" value="Bromodomain"/>
    <property type="match status" value="1"/>
</dbReference>
<dbReference type="Pfam" id="PF17035">
    <property type="entry name" value="BET"/>
    <property type="match status" value="1"/>
</dbReference>
<dbReference type="InterPro" id="IPR052442">
    <property type="entry name" value="Env_Response_Regulator"/>
</dbReference>
<reference evidence="11" key="1">
    <citation type="submission" date="2015-07" db="EMBL/GenBank/DDBJ databases">
        <title>Transcriptome Assembly of Anthurium amnicola.</title>
        <authorList>
            <person name="Suzuki J."/>
        </authorList>
    </citation>
    <scope>NUCLEOTIDE SEQUENCE</scope>
</reference>
<keyword evidence="2" id="KW-0805">Transcription regulation</keyword>
<dbReference type="GO" id="GO:0005634">
    <property type="term" value="C:nucleus"/>
    <property type="evidence" value="ECO:0007669"/>
    <property type="project" value="UniProtKB-SubCell"/>
</dbReference>
<dbReference type="AlphaFoldDB" id="A0A1D1ZFF4"/>
<evidence type="ECO:0000259" key="9">
    <source>
        <dbReference type="PROSITE" id="PS50014"/>
    </source>
</evidence>
<accession>A0A1D1ZFF4</accession>